<proteinExistence type="predicted"/>
<organism evidence="2 3">
    <name type="scientific">Cronartium quercuum f. sp. fusiforme G11</name>
    <dbReference type="NCBI Taxonomy" id="708437"/>
    <lineage>
        <taxon>Eukaryota</taxon>
        <taxon>Fungi</taxon>
        <taxon>Dikarya</taxon>
        <taxon>Basidiomycota</taxon>
        <taxon>Pucciniomycotina</taxon>
        <taxon>Pucciniomycetes</taxon>
        <taxon>Pucciniales</taxon>
        <taxon>Coleosporiaceae</taxon>
        <taxon>Cronartium</taxon>
    </lineage>
</organism>
<name>A0A9P6T9B3_9BASI</name>
<keyword evidence="3" id="KW-1185">Reference proteome</keyword>
<reference evidence="2" key="1">
    <citation type="submission" date="2013-11" db="EMBL/GenBank/DDBJ databases">
        <title>Genome sequence of the fusiform rust pathogen reveals effectors for host alternation and coevolution with pine.</title>
        <authorList>
            <consortium name="DOE Joint Genome Institute"/>
            <person name="Smith K."/>
            <person name="Pendleton A."/>
            <person name="Kubisiak T."/>
            <person name="Anderson C."/>
            <person name="Salamov A."/>
            <person name="Aerts A."/>
            <person name="Riley R."/>
            <person name="Clum A."/>
            <person name="Lindquist E."/>
            <person name="Ence D."/>
            <person name="Campbell M."/>
            <person name="Kronenberg Z."/>
            <person name="Feau N."/>
            <person name="Dhillon B."/>
            <person name="Hamelin R."/>
            <person name="Burleigh J."/>
            <person name="Smith J."/>
            <person name="Yandell M."/>
            <person name="Nelson C."/>
            <person name="Grigoriev I."/>
            <person name="Davis J."/>
        </authorList>
    </citation>
    <scope>NUCLEOTIDE SEQUENCE</scope>
    <source>
        <strain evidence="2">G11</strain>
    </source>
</reference>
<protein>
    <submittedName>
        <fullName evidence="2">Uncharacterized protein</fullName>
    </submittedName>
</protein>
<comment type="caution">
    <text evidence="2">The sequence shown here is derived from an EMBL/GenBank/DDBJ whole genome shotgun (WGS) entry which is preliminary data.</text>
</comment>
<evidence type="ECO:0000313" key="3">
    <source>
        <dbReference type="Proteomes" id="UP000886653"/>
    </source>
</evidence>
<feature type="region of interest" description="Disordered" evidence="1">
    <location>
        <begin position="1"/>
        <end position="25"/>
    </location>
</feature>
<evidence type="ECO:0000313" key="2">
    <source>
        <dbReference type="EMBL" id="KAG0142343.1"/>
    </source>
</evidence>
<dbReference type="EMBL" id="MU167351">
    <property type="protein sequence ID" value="KAG0142343.1"/>
    <property type="molecule type" value="Genomic_DNA"/>
</dbReference>
<dbReference type="Proteomes" id="UP000886653">
    <property type="component" value="Unassembled WGS sequence"/>
</dbReference>
<sequence length="322" mass="36266">MVAESSMEKEESQAPVDPPTAQVPLLPLEKGMKDDVLQNDLAVNGFSPKAIDPSKGPVGSLSKKKGKERVKWWYFKNLFHTFPSDSSLSEFKNAIFTKVDGLKAGLGSIKKLVRWQIYIVENYRWGKGMEIMLDSDKQLHEYFKDTLEHMHKPRGLIMTMVQQSGPGIDEEDLALEQHCLMAKNAELGLNTSVSDLVDLTPQSVELDHAKGTPNVDLESPPTHLPGSVWESLKRSLADNAPKGPKKFERLADYRSNSLKTLTSRGKITRSDLSNLMPFPPLYEYLKFSNVPDISIPDILTILEDHGIHNWMSFLKAHWLDPE</sequence>
<dbReference type="AlphaFoldDB" id="A0A9P6T9B3"/>
<evidence type="ECO:0000256" key="1">
    <source>
        <dbReference type="SAM" id="MobiDB-lite"/>
    </source>
</evidence>
<accession>A0A9P6T9B3</accession>
<gene>
    <name evidence="2" type="ORF">CROQUDRAFT_97633</name>
</gene>
<feature type="compositionally biased region" description="Basic and acidic residues" evidence="1">
    <location>
        <begin position="1"/>
        <end position="12"/>
    </location>
</feature>